<dbReference type="HOGENOM" id="CLU_070403_0_0_1"/>
<evidence type="ECO:0000313" key="4">
    <source>
        <dbReference type="Proteomes" id="UP000054248"/>
    </source>
</evidence>
<dbReference type="InterPro" id="IPR001810">
    <property type="entry name" value="F-box_dom"/>
</dbReference>
<reference evidence="3 4" key="1">
    <citation type="submission" date="2014-04" db="EMBL/GenBank/DDBJ databases">
        <authorList>
            <consortium name="DOE Joint Genome Institute"/>
            <person name="Kuo A."/>
            <person name="Girlanda M."/>
            <person name="Perotto S."/>
            <person name="Kohler A."/>
            <person name="Nagy L.G."/>
            <person name="Floudas D."/>
            <person name="Copeland A."/>
            <person name="Barry K.W."/>
            <person name="Cichocki N."/>
            <person name="Veneault-Fourrey C."/>
            <person name="LaButti K."/>
            <person name="Lindquist E.A."/>
            <person name="Lipzen A."/>
            <person name="Lundell T."/>
            <person name="Morin E."/>
            <person name="Murat C."/>
            <person name="Sun H."/>
            <person name="Tunlid A."/>
            <person name="Henrissat B."/>
            <person name="Grigoriev I.V."/>
            <person name="Hibbett D.S."/>
            <person name="Martin F."/>
            <person name="Nordberg H.P."/>
            <person name="Cantor M.N."/>
            <person name="Hua S.X."/>
        </authorList>
    </citation>
    <scope>NUCLEOTIDE SEQUENCE [LARGE SCALE GENOMIC DNA]</scope>
    <source>
        <strain evidence="3 4">MUT 4182</strain>
    </source>
</reference>
<dbReference type="InterPro" id="IPR032675">
    <property type="entry name" value="LRR_dom_sf"/>
</dbReference>
<dbReference type="InterPro" id="IPR036047">
    <property type="entry name" value="F-box-like_dom_sf"/>
</dbReference>
<keyword evidence="4" id="KW-1185">Reference proteome</keyword>
<feature type="domain" description="F-box" evidence="2">
    <location>
        <begin position="60"/>
        <end position="118"/>
    </location>
</feature>
<dbReference type="Gene3D" id="3.80.10.10">
    <property type="entry name" value="Ribonuclease Inhibitor"/>
    <property type="match status" value="1"/>
</dbReference>
<dbReference type="Pfam" id="PF12937">
    <property type="entry name" value="F-box-like"/>
    <property type="match status" value="1"/>
</dbReference>
<accession>A0A0C3QCY4</accession>
<organism evidence="3 4">
    <name type="scientific">Tulasnella calospora MUT 4182</name>
    <dbReference type="NCBI Taxonomy" id="1051891"/>
    <lineage>
        <taxon>Eukaryota</taxon>
        <taxon>Fungi</taxon>
        <taxon>Dikarya</taxon>
        <taxon>Basidiomycota</taxon>
        <taxon>Agaricomycotina</taxon>
        <taxon>Agaricomycetes</taxon>
        <taxon>Cantharellales</taxon>
        <taxon>Tulasnellaceae</taxon>
        <taxon>Tulasnella</taxon>
    </lineage>
</organism>
<feature type="region of interest" description="Disordered" evidence="1">
    <location>
        <begin position="1"/>
        <end position="39"/>
    </location>
</feature>
<proteinExistence type="predicted"/>
<dbReference type="Proteomes" id="UP000054248">
    <property type="component" value="Unassembled WGS sequence"/>
</dbReference>
<evidence type="ECO:0000259" key="2">
    <source>
        <dbReference type="Pfam" id="PF12937"/>
    </source>
</evidence>
<sequence>MNQNDAADQGSSVGGATITGKDRSGAEAGNNVEIRLQPEGVSPSKELAVGREHNTSLPIHTLPVEVFVQVIHLHMLHILDHESDNENYYLQLIRLSGVCSHWYNVIRGSPQLWTRVSRSDPHTVVEMALQRSSSHPIDIHLSPTQDIEQDTPDFQPFMNAVTPHKDRWRRMDILVPCSWVPETIAALGGPPPKLERLSLIDTETRSCAREFDLFGGRPPLLNSLTLNGVSIRWDSEVLHNLTIFDIGWIHFPSTDAVLRALSHSPQLQKLRIYRCSTGSMATLSSPFVRLPRLVMLEVEHRDEDATQNFLDHIISDVQNAR</sequence>
<dbReference type="OrthoDB" id="2269034at2759"/>
<dbReference type="Gene3D" id="1.20.1280.50">
    <property type="match status" value="1"/>
</dbReference>
<gene>
    <name evidence="3" type="ORF">M407DRAFT_27944</name>
</gene>
<dbReference type="SUPFAM" id="SSF52047">
    <property type="entry name" value="RNI-like"/>
    <property type="match status" value="1"/>
</dbReference>
<protein>
    <recommendedName>
        <fullName evidence="2">F-box domain-containing protein</fullName>
    </recommendedName>
</protein>
<evidence type="ECO:0000256" key="1">
    <source>
        <dbReference type="SAM" id="MobiDB-lite"/>
    </source>
</evidence>
<evidence type="ECO:0000313" key="3">
    <source>
        <dbReference type="EMBL" id="KIO22544.1"/>
    </source>
</evidence>
<reference evidence="4" key="2">
    <citation type="submission" date="2015-01" db="EMBL/GenBank/DDBJ databases">
        <title>Evolutionary Origins and Diversification of the Mycorrhizal Mutualists.</title>
        <authorList>
            <consortium name="DOE Joint Genome Institute"/>
            <consortium name="Mycorrhizal Genomics Consortium"/>
            <person name="Kohler A."/>
            <person name="Kuo A."/>
            <person name="Nagy L.G."/>
            <person name="Floudas D."/>
            <person name="Copeland A."/>
            <person name="Barry K.W."/>
            <person name="Cichocki N."/>
            <person name="Veneault-Fourrey C."/>
            <person name="LaButti K."/>
            <person name="Lindquist E.A."/>
            <person name="Lipzen A."/>
            <person name="Lundell T."/>
            <person name="Morin E."/>
            <person name="Murat C."/>
            <person name="Riley R."/>
            <person name="Ohm R."/>
            <person name="Sun H."/>
            <person name="Tunlid A."/>
            <person name="Henrissat B."/>
            <person name="Grigoriev I.V."/>
            <person name="Hibbett D.S."/>
            <person name="Martin F."/>
        </authorList>
    </citation>
    <scope>NUCLEOTIDE SEQUENCE [LARGE SCALE GENOMIC DNA]</scope>
    <source>
        <strain evidence="4">MUT 4182</strain>
    </source>
</reference>
<dbReference type="STRING" id="1051891.A0A0C3QCY4"/>
<dbReference type="SUPFAM" id="SSF81383">
    <property type="entry name" value="F-box domain"/>
    <property type="match status" value="1"/>
</dbReference>
<feature type="compositionally biased region" description="Polar residues" evidence="1">
    <location>
        <begin position="1"/>
        <end position="11"/>
    </location>
</feature>
<dbReference type="EMBL" id="KN823107">
    <property type="protein sequence ID" value="KIO22544.1"/>
    <property type="molecule type" value="Genomic_DNA"/>
</dbReference>
<dbReference type="AlphaFoldDB" id="A0A0C3QCY4"/>
<name>A0A0C3QCY4_9AGAM</name>